<dbReference type="SUPFAM" id="SSF46785">
    <property type="entry name" value="Winged helix' DNA-binding domain"/>
    <property type="match status" value="1"/>
</dbReference>
<keyword evidence="3" id="KW-1185">Reference proteome</keyword>
<feature type="domain" description="Transcription regulator PadR N-terminal" evidence="1">
    <location>
        <begin position="19"/>
        <end position="86"/>
    </location>
</feature>
<gene>
    <name evidence="2" type="ORF">H8L67_01325</name>
</gene>
<evidence type="ECO:0000259" key="1">
    <source>
        <dbReference type="Pfam" id="PF03551"/>
    </source>
</evidence>
<name>A0ABX8WQS7_9GAMM</name>
<evidence type="ECO:0000313" key="3">
    <source>
        <dbReference type="Proteomes" id="UP000824755"/>
    </source>
</evidence>
<accession>A0ABX8WQS7</accession>
<dbReference type="EMBL" id="CP080544">
    <property type="protein sequence ID" value="QYR53191.1"/>
    <property type="molecule type" value="Genomic_DNA"/>
</dbReference>
<dbReference type="InterPro" id="IPR036390">
    <property type="entry name" value="WH_DNA-bd_sf"/>
</dbReference>
<dbReference type="PANTHER" id="PTHR43252">
    <property type="entry name" value="TRANSCRIPTIONAL REGULATOR YQJI"/>
    <property type="match status" value="1"/>
</dbReference>
<proteinExistence type="predicted"/>
<dbReference type="Gene3D" id="1.10.10.10">
    <property type="entry name" value="Winged helix-like DNA-binding domain superfamily/Winged helix DNA-binding domain"/>
    <property type="match status" value="1"/>
</dbReference>
<dbReference type="InterPro" id="IPR005149">
    <property type="entry name" value="Tscrpt_reg_PadR_N"/>
</dbReference>
<organism evidence="2 3">
    <name type="scientific">Lysobacter soyae</name>
    <dbReference type="NCBI Taxonomy" id="2764185"/>
    <lineage>
        <taxon>Bacteria</taxon>
        <taxon>Pseudomonadati</taxon>
        <taxon>Pseudomonadota</taxon>
        <taxon>Gammaproteobacteria</taxon>
        <taxon>Lysobacterales</taxon>
        <taxon>Lysobacteraceae</taxon>
        <taxon>Lysobacter</taxon>
    </lineage>
</organism>
<sequence length="109" mass="12030">MIEPALLQELRRGTLVLAVLSVLKHGEACGADVRATLAQALLPIEEGALYPMLRRLEDQSLLVSERRSEGSRLKRMYQLSKAGVAAHAAMSEQWRSLTKSLCKLNGDNE</sequence>
<protein>
    <submittedName>
        <fullName evidence="2">PadR family transcriptional regulator</fullName>
    </submittedName>
</protein>
<evidence type="ECO:0000313" key="2">
    <source>
        <dbReference type="EMBL" id="QYR53191.1"/>
    </source>
</evidence>
<dbReference type="PANTHER" id="PTHR43252:SF6">
    <property type="entry name" value="NEGATIVE TRANSCRIPTION REGULATOR PADR"/>
    <property type="match status" value="1"/>
</dbReference>
<dbReference type="Proteomes" id="UP000824755">
    <property type="component" value="Chromosome"/>
</dbReference>
<dbReference type="InterPro" id="IPR036388">
    <property type="entry name" value="WH-like_DNA-bd_sf"/>
</dbReference>
<dbReference type="RefSeq" id="WP_220380009.1">
    <property type="nucleotide sequence ID" value="NZ_CP080544.1"/>
</dbReference>
<reference evidence="2 3" key="1">
    <citation type="submission" date="2021-08" db="EMBL/GenBank/DDBJ databases">
        <title>Lysobacter sp. strain CJ11 Genome sequencing and assembly.</title>
        <authorList>
            <person name="Kim I."/>
        </authorList>
    </citation>
    <scope>NUCLEOTIDE SEQUENCE [LARGE SCALE GENOMIC DNA]</scope>
    <source>
        <strain evidence="2 3">CJ11</strain>
    </source>
</reference>
<dbReference type="Pfam" id="PF03551">
    <property type="entry name" value="PadR"/>
    <property type="match status" value="1"/>
</dbReference>